<organism evidence="7 8">
    <name type="scientific">Dactylosporangium fulvum</name>
    <dbReference type="NCBI Taxonomy" id="53359"/>
    <lineage>
        <taxon>Bacteria</taxon>
        <taxon>Bacillati</taxon>
        <taxon>Actinomycetota</taxon>
        <taxon>Actinomycetes</taxon>
        <taxon>Micromonosporales</taxon>
        <taxon>Micromonosporaceae</taxon>
        <taxon>Dactylosporangium</taxon>
    </lineage>
</organism>
<evidence type="ECO:0000313" key="7">
    <source>
        <dbReference type="EMBL" id="UWP79694.1"/>
    </source>
</evidence>
<dbReference type="InterPro" id="IPR036380">
    <property type="entry name" value="Isochorismatase-like_sf"/>
</dbReference>
<feature type="transmembrane region" description="Helical" evidence="5">
    <location>
        <begin position="372"/>
        <end position="393"/>
    </location>
</feature>
<feature type="transmembrane region" description="Helical" evidence="5">
    <location>
        <begin position="82"/>
        <end position="104"/>
    </location>
</feature>
<dbReference type="SUPFAM" id="SSF103473">
    <property type="entry name" value="MFS general substrate transporter"/>
    <property type="match status" value="1"/>
</dbReference>
<accession>A0ABY5VSA0</accession>
<keyword evidence="8" id="KW-1185">Reference proteome</keyword>
<feature type="transmembrane region" description="Helical" evidence="5">
    <location>
        <begin position="309"/>
        <end position="326"/>
    </location>
</feature>
<proteinExistence type="predicted"/>
<feature type="transmembrane region" description="Helical" evidence="5">
    <location>
        <begin position="146"/>
        <end position="165"/>
    </location>
</feature>
<name>A0ABY5VSA0_9ACTN</name>
<dbReference type="CDD" id="cd00431">
    <property type="entry name" value="cysteine_hydrolases"/>
    <property type="match status" value="1"/>
</dbReference>
<dbReference type="SUPFAM" id="SSF52499">
    <property type="entry name" value="Isochorismatase-like hydrolases"/>
    <property type="match status" value="1"/>
</dbReference>
<dbReference type="PANTHER" id="PTHR42718:SF49">
    <property type="entry name" value="EXPORT PROTEIN"/>
    <property type="match status" value="1"/>
</dbReference>
<dbReference type="Proteomes" id="UP001059617">
    <property type="component" value="Chromosome"/>
</dbReference>
<dbReference type="InterPro" id="IPR011701">
    <property type="entry name" value="MFS"/>
</dbReference>
<dbReference type="InterPro" id="IPR036259">
    <property type="entry name" value="MFS_trans_sf"/>
</dbReference>
<comment type="subcellular location">
    <subcellularLocation>
        <location evidence="1">Cell membrane</location>
        <topology evidence="1">Multi-pass membrane protein</topology>
    </subcellularLocation>
</comment>
<feature type="transmembrane region" description="Helical" evidence="5">
    <location>
        <begin position="332"/>
        <end position="351"/>
    </location>
</feature>
<protein>
    <submittedName>
        <fullName evidence="7">Isochorismatase family protein</fullName>
    </submittedName>
</protein>
<dbReference type="InterPro" id="IPR020846">
    <property type="entry name" value="MFS_dom"/>
</dbReference>
<feature type="transmembrane region" description="Helical" evidence="5">
    <location>
        <begin position="239"/>
        <end position="263"/>
    </location>
</feature>
<feature type="domain" description="Major facilitator superfamily (MFS) profile" evidence="6">
    <location>
        <begin position="1"/>
        <end position="426"/>
    </location>
</feature>
<dbReference type="Pfam" id="PF07690">
    <property type="entry name" value="MFS_1"/>
    <property type="match status" value="1"/>
</dbReference>
<keyword evidence="2 5" id="KW-0812">Transmembrane</keyword>
<dbReference type="Gene3D" id="1.20.1720.10">
    <property type="entry name" value="Multidrug resistance protein D"/>
    <property type="match status" value="1"/>
</dbReference>
<evidence type="ECO:0000256" key="3">
    <source>
        <dbReference type="ARBA" id="ARBA00022989"/>
    </source>
</evidence>
<reference evidence="7" key="1">
    <citation type="submission" date="2021-04" db="EMBL/GenBank/DDBJ databases">
        <authorList>
            <person name="Hartkoorn R.C."/>
            <person name="Beaudoing E."/>
            <person name="Hot D."/>
        </authorList>
    </citation>
    <scope>NUCLEOTIDE SEQUENCE</scope>
    <source>
        <strain evidence="7">NRRL B-16292</strain>
    </source>
</reference>
<reference evidence="7" key="2">
    <citation type="submission" date="2022-09" db="EMBL/GenBank/DDBJ databases">
        <title>Biosynthetic gene clusters of Dactylosporangioum fulvum.</title>
        <authorList>
            <person name="Caradec T."/>
        </authorList>
    </citation>
    <scope>NUCLEOTIDE SEQUENCE</scope>
    <source>
        <strain evidence="7">NRRL B-16292</strain>
    </source>
</reference>
<feature type="transmembrane region" description="Helical" evidence="5">
    <location>
        <begin position="186"/>
        <end position="203"/>
    </location>
</feature>
<feature type="transmembrane region" description="Helical" evidence="5">
    <location>
        <begin position="116"/>
        <end position="140"/>
    </location>
</feature>
<feature type="transmembrane region" description="Helical" evidence="5">
    <location>
        <begin position="283"/>
        <end position="302"/>
    </location>
</feature>
<dbReference type="RefSeq" id="WP_259857452.1">
    <property type="nucleotide sequence ID" value="NZ_CP073720.1"/>
</dbReference>
<dbReference type="Gene3D" id="1.20.1250.20">
    <property type="entry name" value="MFS general substrate transporter like domains"/>
    <property type="match status" value="1"/>
</dbReference>
<evidence type="ECO:0000256" key="1">
    <source>
        <dbReference type="ARBA" id="ARBA00004651"/>
    </source>
</evidence>
<evidence type="ECO:0000256" key="4">
    <source>
        <dbReference type="ARBA" id="ARBA00023136"/>
    </source>
</evidence>
<keyword evidence="4 5" id="KW-0472">Membrane</keyword>
<feature type="transmembrane region" description="Helical" evidence="5">
    <location>
        <begin position="209"/>
        <end position="227"/>
    </location>
</feature>
<sequence length="643" mass="67063">MNPINTSIIAVALVPIGRALDAPASQTAWLVSALYLATAIGQPVAGRLVDMHGPRRLFLVSTVLVGVAGVVGALASDLPVLVVARVLLGLGTCAGYPAAMYLILAEARRTGEDSPSGVLTVLAVSSQTIAVVGPTLGGLLIDLGGWRTTFAVNVPLALAAFTVGWRRMPRQARPAVRGPVTLDLPGIAAFSVTLAALLLFLMRPAVADLWLLAVAAIAGTGFTVRELRTAAPFVDLRVLGGNLALVATYARQLLAGLTMYAVLYGVSQWLQDGRGLSPSQAGLLLFPLSGSALLASAVTGRLPWIKAKLVVGAALQVAGCALLLAVGGGTPVWCLVLLMVCFGLPTGLLTLGNQNAVYHQADAARIASSAGLLRTFMYLGAIGASAATGAFFGPRADTAGMHALAWVLLACAAALLVLTVLDRGLRRVGARPGTRSARQDPRKGAHMTLTLDPARTALLVMDYQPVLAARIPDAVAQLDRVRTALDVVRRHGGHVGYVRVGFTDEDYERVPEHSRFAARARQLGPALHADAPGTQVHSELAPLPGDVLVRKSRVGAFSTTDLHQQLQERGVDTLVLAGFSTSGVVLSTVRDAADRDYRVVVLADGCADPDPEVHTFLIDRIFPAQAAVTKVADLEPALTAGRG</sequence>
<feature type="transmembrane region" description="Helical" evidence="5">
    <location>
        <begin position="57"/>
        <end position="76"/>
    </location>
</feature>
<evidence type="ECO:0000259" key="6">
    <source>
        <dbReference type="PROSITE" id="PS50850"/>
    </source>
</evidence>
<dbReference type="Gene3D" id="3.40.50.850">
    <property type="entry name" value="Isochorismatase-like"/>
    <property type="match status" value="1"/>
</dbReference>
<dbReference type="PANTHER" id="PTHR42718">
    <property type="entry name" value="MAJOR FACILITATOR SUPERFAMILY MULTIDRUG TRANSPORTER MFSC"/>
    <property type="match status" value="1"/>
</dbReference>
<keyword evidence="3 5" id="KW-1133">Transmembrane helix</keyword>
<dbReference type="Pfam" id="PF00857">
    <property type="entry name" value="Isochorismatase"/>
    <property type="match status" value="1"/>
</dbReference>
<dbReference type="InterPro" id="IPR000868">
    <property type="entry name" value="Isochorismatase-like_dom"/>
</dbReference>
<gene>
    <name evidence="7" type="ORF">Dfulv_31610</name>
</gene>
<dbReference type="PROSITE" id="PS50850">
    <property type="entry name" value="MFS"/>
    <property type="match status" value="1"/>
</dbReference>
<evidence type="ECO:0000313" key="8">
    <source>
        <dbReference type="Proteomes" id="UP001059617"/>
    </source>
</evidence>
<evidence type="ECO:0000256" key="5">
    <source>
        <dbReference type="SAM" id="Phobius"/>
    </source>
</evidence>
<evidence type="ECO:0000256" key="2">
    <source>
        <dbReference type="ARBA" id="ARBA00022692"/>
    </source>
</evidence>
<feature type="transmembrane region" description="Helical" evidence="5">
    <location>
        <begin position="399"/>
        <end position="421"/>
    </location>
</feature>
<dbReference type="EMBL" id="CP073720">
    <property type="protein sequence ID" value="UWP79694.1"/>
    <property type="molecule type" value="Genomic_DNA"/>
</dbReference>